<dbReference type="GO" id="GO:0006367">
    <property type="term" value="P:transcription initiation at RNA polymerase II promoter"/>
    <property type="evidence" value="ECO:0007669"/>
    <property type="project" value="InterPro"/>
</dbReference>
<evidence type="ECO:0000256" key="4">
    <source>
        <dbReference type="ARBA" id="ARBA00023163"/>
    </source>
</evidence>
<dbReference type="PANTHER" id="PTHR12716">
    <property type="entry name" value="TRANSCRIPTION INITIATION FACTOR IIE, BETA SUBUNIT"/>
    <property type="match status" value="1"/>
</dbReference>
<dbReference type="InterPro" id="IPR016656">
    <property type="entry name" value="TFIIE-bsu"/>
</dbReference>
<reference evidence="9" key="1">
    <citation type="journal article" date="2019" name="Plant J.">
        <title>Chlorella vulgaris genome assembly and annotation reveals the molecular basis for metabolic acclimation to high light conditions.</title>
        <authorList>
            <person name="Cecchin M."/>
            <person name="Marcolungo L."/>
            <person name="Rossato M."/>
            <person name="Girolomoni L."/>
            <person name="Cosentino E."/>
            <person name="Cuine S."/>
            <person name="Li-Beisson Y."/>
            <person name="Delledonne M."/>
            <person name="Ballottari M."/>
        </authorList>
    </citation>
    <scope>NUCLEOTIDE SEQUENCE</scope>
    <source>
        <strain evidence="9">211/11P</strain>
    </source>
</reference>
<evidence type="ECO:0000256" key="7">
    <source>
        <dbReference type="SAM" id="MobiDB-lite"/>
    </source>
</evidence>
<feature type="compositionally biased region" description="Basic and acidic residues" evidence="7">
    <location>
        <begin position="25"/>
        <end position="34"/>
    </location>
</feature>
<dbReference type="EMBL" id="SIDB01000011">
    <property type="protein sequence ID" value="KAI3426192.1"/>
    <property type="molecule type" value="Genomic_DNA"/>
</dbReference>
<feature type="domain" description="TFIIE beta" evidence="8">
    <location>
        <begin position="85"/>
        <end position="158"/>
    </location>
</feature>
<comment type="caution">
    <text evidence="9">The sequence shown here is derived from an EMBL/GenBank/DDBJ whole genome shotgun (WGS) entry which is preliminary data.</text>
</comment>
<dbReference type="PANTHER" id="PTHR12716:SF8">
    <property type="entry name" value="TRANSCRIPTION INITIATION FACTOR IIE SUBUNIT BETA"/>
    <property type="match status" value="1"/>
</dbReference>
<evidence type="ECO:0000256" key="3">
    <source>
        <dbReference type="ARBA" id="ARBA00023125"/>
    </source>
</evidence>
<keyword evidence="10" id="KW-1185">Reference proteome</keyword>
<feature type="region of interest" description="Disordered" evidence="7">
    <location>
        <begin position="23"/>
        <end position="69"/>
    </location>
</feature>
<evidence type="ECO:0000313" key="10">
    <source>
        <dbReference type="Proteomes" id="UP001055712"/>
    </source>
</evidence>
<dbReference type="GO" id="GO:0005673">
    <property type="term" value="C:transcription factor TFIIE complex"/>
    <property type="evidence" value="ECO:0007669"/>
    <property type="project" value="InterPro"/>
</dbReference>
<keyword evidence="2" id="KW-0805">Transcription regulation</keyword>
<dbReference type="InterPro" id="IPR003166">
    <property type="entry name" value="TFIIE_bsu_DNA-bd"/>
</dbReference>
<evidence type="ECO:0000256" key="1">
    <source>
        <dbReference type="ARBA" id="ARBA00004123"/>
    </source>
</evidence>
<evidence type="ECO:0000256" key="5">
    <source>
        <dbReference type="ARBA" id="ARBA00023242"/>
    </source>
</evidence>
<comment type="subcellular location">
    <subcellularLocation>
        <location evidence="1">Nucleus</location>
    </subcellularLocation>
</comment>
<evidence type="ECO:0000256" key="6">
    <source>
        <dbReference type="ARBA" id="ARBA00025581"/>
    </source>
</evidence>
<dbReference type="Pfam" id="PF18121">
    <property type="entry name" value="TFA2_Winged_2"/>
    <property type="match status" value="1"/>
</dbReference>
<reference evidence="9" key="2">
    <citation type="submission" date="2020-11" db="EMBL/GenBank/DDBJ databases">
        <authorList>
            <person name="Cecchin M."/>
            <person name="Marcolungo L."/>
            <person name="Rossato M."/>
            <person name="Girolomoni L."/>
            <person name="Cosentino E."/>
            <person name="Cuine S."/>
            <person name="Li-Beisson Y."/>
            <person name="Delledonne M."/>
            <person name="Ballottari M."/>
        </authorList>
    </citation>
    <scope>NUCLEOTIDE SEQUENCE</scope>
    <source>
        <strain evidence="9">211/11P</strain>
        <tissue evidence="9">Whole cell</tissue>
    </source>
</reference>
<feature type="compositionally biased region" description="Gly residues" evidence="7">
    <location>
        <begin position="42"/>
        <end position="55"/>
    </location>
</feature>
<keyword evidence="4" id="KW-0804">Transcription</keyword>
<protein>
    <recommendedName>
        <fullName evidence="8">TFIIE beta domain-containing protein</fullName>
    </recommendedName>
</protein>
<proteinExistence type="predicted"/>
<accession>A0A9D4TIB7</accession>
<sequence length="309" mass="33567">MSRVNALLASFKQGQKKALVLQSEARQEREDKLAKAAAGAAPGRGRGAKAGAGRGRGGKTSSAASGDVSASVASAAGLTDWKQRSRSGQQAVPIGVKLKAIVDFLRAAGDPQKPAAILAATGFDPEVDAKLLEALGRNNKVIVQDDGLFGYRPEVANVRSKQEVLDYLLRRERQGEGYAALGELQDAYPGVVSDLEALKKEGLILSLPAAETTRKEVFYPVDQRIHMKVDADLQELWQSVGDTLPDEDDELQEELRRVGLKPAPRQVIEKREAREKKKKARKVRRLTKVTNQHLKHLLEGDAPTNIENA</sequence>
<name>A0A9D4TIB7_CHLVU</name>
<dbReference type="Proteomes" id="UP001055712">
    <property type="component" value="Unassembled WGS sequence"/>
</dbReference>
<dbReference type="AlphaFoldDB" id="A0A9D4TIB7"/>
<dbReference type="GO" id="GO:0001097">
    <property type="term" value="F:TFIIH-class transcription factor complex binding"/>
    <property type="evidence" value="ECO:0007669"/>
    <property type="project" value="TreeGrafter"/>
</dbReference>
<feature type="compositionally biased region" description="Low complexity" evidence="7">
    <location>
        <begin position="59"/>
        <end position="69"/>
    </location>
</feature>
<dbReference type="PROSITE" id="PS51351">
    <property type="entry name" value="TFIIE_BETA_C"/>
    <property type="match status" value="1"/>
</dbReference>
<organism evidence="9 10">
    <name type="scientific">Chlorella vulgaris</name>
    <name type="common">Green alga</name>
    <dbReference type="NCBI Taxonomy" id="3077"/>
    <lineage>
        <taxon>Eukaryota</taxon>
        <taxon>Viridiplantae</taxon>
        <taxon>Chlorophyta</taxon>
        <taxon>core chlorophytes</taxon>
        <taxon>Trebouxiophyceae</taxon>
        <taxon>Chlorellales</taxon>
        <taxon>Chlorellaceae</taxon>
        <taxon>Chlorella clade</taxon>
        <taxon>Chlorella</taxon>
    </lineage>
</organism>
<dbReference type="InterPro" id="IPR040501">
    <property type="entry name" value="TFA2_Winged_2"/>
</dbReference>
<keyword evidence="5" id="KW-0539">Nucleus</keyword>
<dbReference type="OrthoDB" id="515583at2759"/>
<evidence type="ECO:0000256" key="2">
    <source>
        <dbReference type="ARBA" id="ARBA00023015"/>
    </source>
</evidence>
<comment type="function">
    <text evidence="6">Recruits TFIIH to the initiation complex and stimulates the RNA polymerase II C-terminal domain kinase and DNA-dependent ATPase activities of TFIIH. Both TFIIH and TFIIE are required for promoter clearance by RNA polymerase.</text>
</comment>
<evidence type="ECO:0000259" key="8">
    <source>
        <dbReference type="PROSITE" id="PS51351"/>
    </source>
</evidence>
<gene>
    <name evidence="9" type="ORF">D9Q98_008569</name>
</gene>
<dbReference type="GO" id="GO:0003677">
    <property type="term" value="F:DNA binding"/>
    <property type="evidence" value="ECO:0007669"/>
    <property type="project" value="UniProtKB-KW"/>
</dbReference>
<evidence type="ECO:0000313" key="9">
    <source>
        <dbReference type="EMBL" id="KAI3426192.1"/>
    </source>
</evidence>
<keyword evidence="3" id="KW-0238">DNA-binding</keyword>